<feature type="transmembrane region" description="Helical" evidence="3">
    <location>
        <begin position="96"/>
        <end position="116"/>
    </location>
</feature>
<keyword evidence="1" id="KW-0863">Zinc-finger</keyword>
<feature type="compositionally biased region" description="Low complexity" evidence="2">
    <location>
        <begin position="27"/>
        <end position="42"/>
    </location>
</feature>
<evidence type="ECO:0000256" key="3">
    <source>
        <dbReference type="SAM" id="Phobius"/>
    </source>
</evidence>
<dbReference type="InParanoid" id="X1W3S0"/>
<reference evidence="6" key="1">
    <citation type="journal article" date="2006" name="PLoS Biol.">
        <title>Macronuclear genome sequence of the ciliate Tetrahymena thermophila, a model eukaryote.</title>
        <authorList>
            <person name="Eisen J.A."/>
            <person name="Coyne R.S."/>
            <person name="Wu M."/>
            <person name="Wu D."/>
            <person name="Thiagarajan M."/>
            <person name="Wortman J.R."/>
            <person name="Badger J.H."/>
            <person name="Ren Q."/>
            <person name="Amedeo P."/>
            <person name="Jones K.M."/>
            <person name="Tallon L.J."/>
            <person name="Delcher A.L."/>
            <person name="Salzberg S.L."/>
            <person name="Silva J.C."/>
            <person name="Haas B.J."/>
            <person name="Majoros W.H."/>
            <person name="Farzad M."/>
            <person name="Carlton J.M."/>
            <person name="Smith R.K. Jr."/>
            <person name="Garg J."/>
            <person name="Pearlman R.E."/>
            <person name="Karrer K.M."/>
            <person name="Sun L."/>
            <person name="Manning G."/>
            <person name="Elde N.C."/>
            <person name="Turkewitz A.P."/>
            <person name="Asai D.J."/>
            <person name="Wilkes D.E."/>
            <person name="Wang Y."/>
            <person name="Cai H."/>
            <person name="Collins K."/>
            <person name="Stewart B.A."/>
            <person name="Lee S.R."/>
            <person name="Wilamowska K."/>
            <person name="Weinberg Z."/>
            <person name="Ruzzo W.L."/>
            <person name="Wloga D."/>
            <person name="Gaertig J."/>
            <person name="Frankel J."/>
            <person name="Tsao C.-C."/>
            <person name="Gorovsky M.A."/>
            <person name="Keeling P.J."/>
            <person name="Waller R.F."/>
            <person name="Patron N.J."/>
            <person name="Cherry J.M."/>
            <person name="Stover N.A."/>
            <person name="Krieger C.J."/>
            <person name="del Toro C."/>
            <person name="Ryder H.F."/>
            <person name="Williamson S.C."/>
            <person name="Barbeau R.A."/>
            <person name="Hamilton E.P."/>
            <person name="Orias E."/>
        </authorList>
    </citation>
    <scope>NUCLEOTIDE SEQUENCE [LARGE SCALE GENOMIC DNA]</scope>
    <source>
        <strain evidence="6">SB210</strain>
    </source>
</reference>
<dbReference type="Gene3D" id="3.30.40.10">
    <property type="entry name" value="Zinc/RING finger domain, C3HC4 (zinc finger)"/>
    <property type="match status" value="1"/>
</dbReference>
<evidence type="ECO:0000259" key="4">
    <source>
        <dbReference type="PROSITE" id="PS50089"/>
    </source>
</evidence>
<dbReference type="Proteomes" id="UP000009168">
    <property type="component" value="Unassembled WGS sequence"/>
</dbReference>
<feature type="domain" description="RING-type" evidence="4">
    <location>
        <begin position="320"/>
        <end position="363"/>
    </location>
</feature>
<feature type="transmembrane region" description="Helical" evidence="3">
    <location>
        <begin position="216"/>
        <end position="232"/>
    </location>
</feature>
<dbReference type="STRING" id="312017.X1W3S0"/>
<keyword evidence="3" id="KW-0812">Transmembrane</keyword>
<dbReference type="KEGG" id="tet:TTHERM_00131298"/>
<dbReference type="Pfam" id="PF13639">
    <property type="entry name" value="zf-RING_2"/>
    <property type="match status" value="1"/>
</dbReference>
<feature type="compositionally biased region" description="Low complexity" evidence="2">
    <location>
        <begin position="388"/>
        <end position="446"/>
    </location>
</feature>
<dbReference type="PROSITE" id="PS50089">
    <property type="entry name" value="ZF_RING_2"/>
    <property type="match status" value="1"/>
</dbReference>
<feature type="region of interest" description="Disordered" evidence="2">
    <location>
        <begin position="382"/>
        <end position="463"/>
    </location>
</feature>
<evidence type="ECO:0000256" key="1">
    <source>
        <dbReference type="PROSITE-ProRule" id="PRU00175"/>
    </source>
</evidence>
<dbReference type="EMBL" id="GG662639">
    <property type="protein sequence ID" value="EDK31570.1"/>
    <property type="molecule type" value="Genomic_DNA"/>
</dbReference>
<dbReference type="GO" id="GO:0008270">
    <property type="term" value="F:zinc ion binding"/>
    <property type="evidence" value="ECO:0007669"/>
    <property type="project" value="UniProtKB-KW"/>
</dbReference>
<organism evidence="5 6">
    <name type="scientific">Tetrahymena thermophila (strain SB210)</name>
    <dbReference type="NCBI Taxonomy" id="312017"/>
    <lineage>
        <taxon>Eukaryota</taxon>
        <taxon>Sar</taxon>
        <taxon>Alveolata</taxon>
        <taxon>Ciliophora</taxon>
        <taxon>Intramacronucleata</taxon>
        <taxon>Oligohymenophorea</taxon>
        <taxon>Hymenostomatida</taxon>
        <taxon>Tetrahymenina</taxon>
        <taxon>Tetrahymenidae</taxon>
        <taxon>Tetrahymena</taxon>
    </lineage>
</organism>
<protein>
    <submittedName>
        <fullName evidence="5">RING-H2 zinc finger protein</fullName>
    </submittedName>
</protein>
<evidence type="ECO:0000256" key="2">
    <source>
        <dbReference type="SAM" id="MobiDB-lite"/>
    </source>
</evidence>
<name>X1W3S0_TETTS</name>
<dbReference type="GeneID" id="24442145"/>
<keyword evidence="3" id="KW-0472">Membrane</keyword>
<dbReference type="OrthoDB" id="434779at2759"/>
<dbReference type="RefSeq" id="XP_001470884.1">
    <property type="nucleotide sequence ID" value="XM_001470834.2"/>
</dbReference>
<evidence type="ECO:0000313" key="6">
    <source>
        <dbReference type="Proteomes" id="UP000009168"/>
    </source>
</evidence>
<dbReference type="PANTHER" id="PTHR46225">
    <property type="entry name" value="C3H4 TYPE ZINC FINGER PROTEIN"/>
    <property type="match status" value="1"/>
</dbReference>
<proteinExistence type="predicted"/>
<accession>X1W3S0</accession>
<feature type="region of interest" description="Disordered" evidence="2">
    <location>
        <begin position="26"/>
        <end position="57"/>
    </location>
</feature>
<feature type="transmembrane region" description="Helical" evidence="3">
    <location>
        <begin position="136"/>
        <end position="157"/>
    </location>
</feature>
<keyword evidence="1" id="KW-0862">Zinc</keyword>
<dbReference type="AlphaFoldDB" id="X1W3S0"/>
<evidence type="ECO:0000313" key="5">
    <source>
        <dbReference type="EMBL" id="EDK31570.1"/>
    </source>
</evidence>
<gene>
    <name evidence="5" type="ORF">TTHERM_00131298</name>
</gene>
<keyword evidence="1" id="KW-0479">Metal-binding</keyword>
<feature type="transmembrane region" description="Helical" evidence="3">
    <location>
        <begin position="252"/>
        <end position="282"/>
    </location>
</feature>
<keyword evidence="6" id="KW-1185">Reference proteome</keyword>
<dbReference type="SUPFAM" id="SSF57850">
    <property type="entry name" value="RING/U-box"/>
    <property type="match status" value="1"/>
</dbReference>
<dbReference type="PANTHER" id="PTHR46225:SF19">
    <property type="entry name" value="RING-TYPE DOMAIN-CONTAINING PROTEIN"/>
    <property type="match status" value="1"/>
</dbReference>
<dbReference type="InterPro" id="IPR013083">
    <property type="entry name" value="Znf_RING/FYVE/PHD"/>
</dbReference>
<dbReference type="InterPro" id="IPR001841">
    <property type="entry name" value="Znf_RING"/>
</dbReference>
<sequence>MNEPLLAGVAPLPMNQPNMINQNSVAEQQDQNQQNNNNNQNENENEDVEQGRGNSQRNSVQSFIRDSLRLSQRQQNRINVRNNFRGQIEEAINESIVINALFLFISVNKMIAYIVLGKNSSQETCKDGQLCIWLKLMFLHDALYSIHLITLLVVIFIHRHRGIMSRWQNMEGMENDYQQMQDANNQVQPNFNGFYVTEFITKKNWFNSFLQDSTKLFYLIIFIQGNLLIFYNEEQYLSSYPNHFYLALVYVIMGYFYLGIPLFFFASICLCMPFMLVIYLVLRRRRNGIQRGLDEDAINSLPIKYLKDVERKEEDDTLECCICLVEYEEEEEIIILPCNKNHHFHAKCIKQWVKINGVCPICKRDLKELLIRLNDVHDENQQEEMQEIHQNQNIQQQQHAQNNNDIHNNNNNNHNNHNHDNNNIQQNIINQNNQDDNHQNSNNNNNSHHHHNIENQYQPPFRM</sequence>
<keyword evidence="3" id="KW-1133">Transmembrane helix</keyword>